<sequence>MKSVARVAQKTLSQARGFRTSAAVANAAAEEPAMARV</sequence>
<keyword evidence="2" id="KW-1185">Reference proteome</keyword>
<evidence type="ECO:0000313" key="1">
    <source>
        <dbReference type="EMBL" id="RAW35879.1"/>
    </source>
</evidence>
<accession>A0A329SGM0</accession>
<reference evidence="1 2" key="1">
    <citation type="submission" date="2018-01" db="EMBL/GenBank/DDBJ databases">
        <title>Draft genome of the strawberry crown rot pathogen Phytophthora cactorum.</title>
        <authorList>
            <person name="Armitage A.D."/>
            <person name="Lysoe E."/>
            <person name="Nellist C.F."/>
            <person name="Harrison R.J."/>
            <person name="Brurberg M.B."/>
        </authorList>
    </citation>
    <scope>NUCLEOTIDE SEQUENCE [LARGE SCALE GENOMIC DNA]</scope>
    <source>
        <strain evidence="1 2">10300</strain>
    </source>
</reference>
<proteinExistence type="predicted"/>
<protein>
    <submittedName>
        <fullName evidence="1">Uncharacterized protein</fullName>
    </submittedName>
</protein>
<feature type="non-terminal residue" evidence="1">
    <location>
        <position position="37"/>
    </location>
</feature>
<dbReference type="VEuPathDB" id="FungiDB:PC110_g7828"/>
<gene>
    <name evidence="1" type="ORF">PC110_g7828</name>
</gene>
<name>A0A329SGM0_9STRA</name>
<comment type="caution">
    <text evidence="1">The sequence shown here is derived from an EMBL/GenBank/DDBJ whole genome shotgun (WGS) entry which is preliminary data.</text>
</comment>
<evidence type="ECO:0000313" key="2">
    <source>
        <dbReference type="Proteomes" id="UP000251314"/>
    </source>
</evidence>
<dbReference type="AlphaFoldDB" id="A0A329SGM0"/>
<dbReference type="EMBL" id="MJFZ01000156">
    <property type="protein sequence ID" value="RAW35879.1"/>
    <property type="molecule type" value="Genomic_DNA"/>
</dbReference>
<organism evidence="1 2">
    <name type="scientific">Phytophthora cactorum</name>
    <dbReference type="NCBI Taxonomy" id="29920"/>
    <lineage>
        <taxon>Eukaryota</taxon>
        <taxon>Sar</taxon>
        <taxon>Stramenopiles</taxon>
        <taxon>Oomycota</taxon>
        <taxon>Peronosporomycetes</taxon>
        <taxon>Peronosporales</taxon>
        <taxon>Peronosporaceae</taxon>
        <taxon>Phytophthora</taxon>
    </lineage>
</organism>
<dbReference type="Proteomes" id="UP000251314">
    <property type="component" value="Unassembled WGS sequence"/>
</dbReference>